<dbReference type="Proteomes" id="UP001163324">
    <property type="component" value="Chromosome 1"/>
</dbReference>
<evidence type="ECO:0000313" key="1">
    <source>
        <dbReference type="EMBL" id="KAI9904134.1"/>
    </source>
</evidence>
<proteinExistence type="predicted"/>
<evidence type="ECO:0000313" key="2">
    <source>
        <dbReference type="Proteomes" id="UP001163324"/>
    </source>
</evidence>
<reference evidence="1" key="1">
    <citation type="submission" date="2022-10" db="EMBL/GenBank/DDBJ databases">
        <title>Complete Genome of Trichothecium roseum strain YXFP-22015, a Plant Pathogen Isolated from Citrus.</title>
        <authorList>
            <person name="Wang Y."/>
            <person name="Zhu L."/>
        </authorList>
    </citation>
    <scope>NUCLEOTIDE SEQUENCE</scope>
    <source>
        <strain evidence="1">YXFP-22015</strain>
    </source>
</reference>
<organism evidence="1 2">
    <name type="scientific">Trichothecium roseum</name>
    <dbReference type="NCBI Taxonomy" id="47278"/>
    <lineage>
        <taxon>Eukaryota</taxon>
        <taxon>Fungi</taxon>
        <taxon>Dikarya</taxon>
        <taxon>Ascomycota</taxon>
        <taxon>Pezizomycotina</taxon>
        <taxon>Sordariomycetes</taxon>
        <taxon>Hypocreomycetidae</taxon>
        <taxon>Hypocreales</taxon>
        <taxon>Hypocreales incertae sedis</taxon>
        <taxon>Trichothecium</taxon>
    </lineage>
</organism>
<sequence length="1477" mass="157709">MFGGSRKNRAPVQPLTRETANPNAATAAASAFMRREPQPATLSSAAAAAALRARPITPTNVAEAPSRRTARRSASVSSSNGRGRDALHRTPSNGSMSERTFRSPSPGGQSPRRGVPSQQNVPPVPSLPRGQGAHRASASLSTQPFRTASQKMKDGQQGSWFGAATAGEASNMRKSDAILHSAYQTHKPRARSVSPSINFSYPRAKMDVDSPSSSSHPSQEQTMVYDPNSRRMVPVVPKVDLMNRQQSVREAADKPVKKRKPEASRSGTHLAKGNVSRPQVAPLDVPNSTPAQAPREVTPEPRPELRAAARPASTASTQLAEEASEDEGVDEAGKQDTAPPRIHNDALVEHKTSDAQPAKLDMRVADGATVIPSTGPLALGQSTADELASDEESDDEPQRPEAVNAIDAVPVRSSQSPPQEVKPKVMETDRVTIVAQPTTTTTMPNQVGSVQKARVHSESPVRSAHFATTTDSLMIKHEPPPRSLSPRKSALKQSGSIRGVSPSDDGSDASGFASKDDTAAARKKSVRVSFNDDQNIVVGESAQAPETDTPIIPSPQAKKPWHNLIGRGKKENALNEEETMSPRPALPLFGSIREKKAREPDNERPLVRPTERAWSPQSSNLHQHTSSVDTASSADSAIGSVLAQESSRNEANISKFREPLPPVVTSVEGGGYMSSSSESSDDDFDTEEPTSTQASEPLSEPASPVSSKIPDTIPEEPAKTKEAEIRDKVNGTVLDRETSTVPSIAIIHPSPHARESPTSPDNEYFDVPGDTPDDQDGPSVSTSENPKPVERASSPTHHVIAPTTGIPVENIKEEDNEDSGSGSEESIYSDAYEDLSDLEGEGFMSLDAVLSGHTNPKTSELIVEKTMEARRTSGEMSREVIEAGSGSLPTPNDWENAKLYWRSLSADKRRQLEREAMEEAGEEADVETSPKAKKKHKKRKSTEAPVATIAADILADERITEGPTDSSDRIYQSQPRGTRTNDASHLYNAAQSTVAPAPKMRKSLRGEPPSEQLPVTQSTGNMRKTLRSNGTAGNNEATARPISYHTSTPAEISKNSQQRLPQSASERPKSSSGLGLGMRPVPKRRGSDSSESSFQRARPSGGEGLGFRRTMRTAPTPATSVPDSPMGSAKGSSRFSLRSLSPTGSTFRRPNVGSPPPTMGTGMGSRGMRTSLREAPGQQQTSSKKRNPFGRSDKKPKKGKNGSRFDDSSDEESTGPRMFSSRFADSSDEEETPRPRSMGGGLASKSLRTGNGKPARGANSAALGIGSVRPSDSPDLPDSEDDIVQPKRHTIIASGNGSADAMLAGELRRTRSGRGMADPLPGQVNTQGMAGDHPRQRRGSFMGAILRRKPDAGGKITRDHKESAARRDTRLERSQEELAIIRSNSGNQGSSSSSRLQKKGPSWPLPEPDEVAPQRPATAGGPPANGKSGYPQRRSTSLQGTIIVPPSSASDGTPVADLGTGKKKKFGALRKMLRLGD</sequence>
<gene>
    <name evidence="1" type="ORF">N3K66_000663</name>
</gene>
<protein>
    <submittedName>
        <fullName evidence="1">Uncharacterized protein</fullName>
    </submittedName>
</protein>
<dbReference type="EMBL" id="CM047940">
    <property type="protein sequence ID" value="KAI9904134.1"/>
    <property type="molecule type" value="Genomic_DNA"/>
</dbReference>
<accession>A0ACC0VCK2</accession>
<keyword evidence="2" id="KW-1185">Reference proteome</keyword>
<name>A0ACC0VCK2_9HYPO</name>
<comment type="caution">
    <text evidence="1">The sequence shown here is derived from an EMBL/GenBank/DDBJ whole genome shotgun (WGS) entry which is preliminary data.</text>
</comment>